<evidence type="ECO:0000313" key="2">
    <source>
        <dbReference type="Proteomes" id="UP001203410"/>
    </source>
</evidence>
<organism evidence="1 2">
    <name type="scientific">Sphingomonas caseinilyticus</name>
    <dbReference type="NCBI Taxonomy" id="2908205"/>
    <lineage>
        <taxon>Bacteria</taxon>
        <taxon>Pseudomonadati</taxon>
        <taxon>Pseudomonadota</taxon>
        <taxon>Alphaproteobacteria</taxon>
        <taxon>Sphingomonadales</taxon>
        <taxon>Sphingomonadaceae</taxon>
        <taxon>Sphingomonas</taxon>
    </lineage>
</organism>
<comment type="caution">
    <text evidence="1">The sequence shown here is derived from an EMBL/GenBank/DDBJ whole genome shotgun (WGS) entry which is preliminary data.</text>
</comment>
<keyword evidence="2" id="KW-1185">Reference proteome</keyword>
<gene>
    <name evidence="1" type="ORF">LZ496_05760</name>
</gene>
<accession>A0ABT0RTN8</accession>
<evidence type="ECO:0000313" key="1">
    <source>
        <dbReference type="EMBL" id="MCL6698286.1"/>
    </source>
</evidence>
<reference evidence="1 2" key="1">
    <citation type="submission" date="2022-05" db="EMBL/GenBank/DDBJ databases">
        <authorList>
            <person name="Jo J.-H."/>
            <person name="Im W.-T."/>
        </authorList>
    </citation>
    <scope>NUCLEOTIDE SEQUENCE [LARGE SCALE GENOMIC DNA]</scope>
    <source>
        <strain evidence="1 2">NSE70-1</strain>
    </source>
</reference>
<name>A0ABT0RTN8_9SPHN</name>
<dbReference type="EMBL" id="JAMGBA010000001">
    <property type="protein sequence ID" value="MCL6698286.1"/>
    <property type="molecule type" value="Genomic_DNA"/>
</dbReference>
<sequence length="139" mass="15968">MTEQEAEEINRFLEDRLRGLQEPEIAQQDDLTFRDADGFVRRLSPRKRLVLTVEALESQLALEDITTFKEARREIVDAAEGFGHVAIEVVPLRDELSDLGAFDEAFGFESLPNLSDLRQRLRVLSERLRYDPEQGADHV</sequence>
<dbReference type="Proteomes" id="UP001203410">
    <property type="component" value="Unassembled WGS sequence"/>
</dbReference>
<dbReference type="RefSeq" id="WP_249903631.1">
    <property type="nucleotide sequence ID" value="NZ_JAMGBA010000001.1"/>
</dbReference>
<protein>
    <submittedName>
        <fullName evidence="1">Uncharacterized protein</fullName>
    </submittedName>
</protein>
<proteinExistence type="predicted"/>